<dbReference type="EMBL" id="CP001785">
    <property type="protein sequence ID" value="ACX53218.1"/>
    <property type="molecule type" value="Genomic_DNA"/>
</dbReference>
<sequence>MEGFLDLTCNRVLKAQPRFRIHYGAPDASYRLAAELGKYLKPYLRHPGTPLVLLCIGTDRSTGDALGPLVGSQVAAASCPHYHVYGTLAEPVHAANLQSKLKEIYARHQHPFILAVDASLGRPESVGYINVGEGPIFPGAGVHKNLPPVGDLHITAVVNVGGFLEYLVLQNTRLNLVMQQAKVIAEALLQAVSAPYLSQAALG</sequence>
<dbReference type="NCBIfam" id="TIGR02841">
    <property type="entry name" value="spore_YyaC"/>
    <property type="match status" value="1"/>
</dbReference>
<dbReference type="eggNOG" id="ENOG50313RY">
    <property type="taxonomic scope" value="Bacteria"/>
</dbReference>
<evidence type="ECO:0000313" key="1">
    <source>
        <dbReference type="EMBL" id="ACX53218.1"/>
    </source>
</evidence>
<accession>C9RAH2</accession>
<reference evidence="1 2" key="1">
    <citation type="submission" date="2009-10" db="EMBL/GenBank/DDBJ databases">
        <title>Complete sequence of chromosome of Ammonifex degensii KC4.</title>
        <authorList>
            <consortium name="US DOE Joint Genome Institute"/>
            <person name="Kerfeld C."/>
            <person name="Goodner B."/>
            <person name="Huber H."/>
            <person name="Stetter K."/>
            <person name="Lucas S."/>
            <person name="Copeland A."/>
            <person name="Lapidus A."/>
            <person name="Glavina del Rio T."/>
            <person name="Dalin E."/>
            <person name="Tice H."/>
            <person name="Bruce D."/>
            <person name="Goodwin L."/>
            <person name="Pitluck S."/>
            <person name="Saunders E."/>
            <person name="Brettin T."/>
            <person name="Detter J.C."/>
            <person name="Han C."/>
            <person name="Larimer F."/>
            <person name="Land M."/>
            <person name="Hauser L."/>
            <person name="Kyrpides N."/>
            <person name="Ovchinnikova G."/>
            <person name="Richardson P."/>
        </authorList>
    </citation>
    <scope>NUCLEOTIDE SEQUENCE [LARGE SCALE GENOMIC DNA]</scope>
    <source>
        <strain evidence="2">DSM 10501 / KC4</strain>
    </source>
</reference>
<dbReference type="KEGG" id="adg:Adeg_2141"/>
<dbReference type="AlphaFoldDB" id="C9RAH2"/>
<dbReference type="Pfam" id="PF06866">
    <property type="entry name" value="DUF1256"/>
    <property type="match status" value="1"/>
</dbReference>
<gene>
    <name evidence="1" type="ordered locus">Adeg_2141</name>
</gene>
<protein>
    <submittedName>
        <fullName evidence="1">Sporulation protein YyaC</fullName>
    </submittedName>
</protein>
<evidence type="ECO:0000313" key="2">
    <source>
        <dbReference type="Proteomes" id="UP000002620"/>
    </source>
</evidence>
<dbReference type="InterPro" id="IPR009665">
    <property type="entry name" value="YyaC"/>
</dbReference>
<proteinExistence type="predicted"/>
<dbReference type="InterPro" id="IPR023430">
    <property type="entry name" value="Pept_HybD-like_dom_sf"/>
</dbReference>
<dbReference type="SUPFAM" id="SSF53163">
    <property type="entry name" value="HybD-like"/>
    <property type="match status" value="1"/>
</dbReference>
<dbReference type="STRING" id="429009.Adeg_2141"/>
<dbReference type="Proteomes" id="UP000002620">
    <property type="component" value="Chromosome"/>
</dbReference>
<name>C9RAH2_AMMDK</name>
<organism evidence="1 2">
    <name type="scientific">Ammonifex degensii (strain DSM 10501 / KC4)</name>
    <dbReference type="NCBI Taxonomy" id="429009"/>
    <lineage>
        <taxon>Bacteria</taxon>
        <taxon>Bacillati</taxon>
        <taxon>Bacillota</taxon>
        <taxon>Clostridia</taxon>
        <taxon>Thermoanaerobacterales</taxon>
        <taxon>Thermoanaerobacteraceae</taxon>
        <taxon>Ammonifex</taxon>
    </lineage>
</organism>
<dbReference type="HOGENOM" id="CLU_104063_1_0_9"/>
<keyword evidence="2" id="KW-1185">Reference proteome</keyword>
<dbReference type="RefSeq" id="WP_015740094.1">
    <property type="nucleotide sequence ID" value="NC_013385.1"/>
</dbReference>